<dbReference type="PATRIC" id="fig|1095749.3.peg.254"/>
<feature type="transmembrane region" description="Helical" evidence="8">
    <location>
        <begin position="135"/>
        <end position="157"/>
    </location>
</feature>
<dbReference type="InterPro" id="IPR011701">
    <property type="entry name" value="MFS"/>
</dbReference>
<dbReference type="InterPro" id="IPR004812">
    <property type="entry name" value="Efflux_drug-R_Bcr/CmlA"/>
</dbReference>
<evidence type="ECO:0000256" key="3">
    <source>
        <dbReference type="ARBA" id="ARBA00022448"/>
    </source>
</evidence>
<dbReference type="GO" id="GO:1990961">
    <property type="term" value="P:xenobiotic detoxification by transmembrane export across the plasma membrane"/>
    <property type="evidence" value="ECO:0007669"/>
    <property type="project" value="InterPro"/>
</dbReference>
<keyword evidence="8" id="KW-0997">Cell inner membrane</keyword>
<feature type="transmembrane region" description="Helical" evidence="8">
    <location>
        <begin position="333"/>
        <end position="355"/>
    </location>
</feature>
<feature type="transmembrane region" description="Helical" evidence="8">
    <location>
        <begin position="163"/>
        <end position="184"/>
    </location>
</feature>
<feature type="transmembrane region" description="Helical" evidence="8">
    <location>
        <begin position="303"/>
        <end position="321"/>
    </location>
</feature>
<feature type="transmembrane region" description="Helical" evidence="8">
    <location>
        <begin position="101"/>
        <end position="123"/>
    </location>
</feature>
<dbReference type="GO" id="GO:0005886">
    <property type="term" value="C:plasma membrane"/>
    <property type="evidence" value="ECO:0007669"/>
    <property type="project" value="UniProtKB-SubCell"/>
</dbReference>
<feature type="transmembrane region" description="Helical" evidence="8">
    <location>
        <begin position="76"/>
        <end position="95"/>
    </location>
</feature>
<feature type="domain" description="Major facilitator superfamily (MFS) profile" evidence="9">
    <location>
        <begin position="8"/>
        <end position="389"/>
    </location>
</feature>
<dbReference type="PROSITE" id="PS50850">
    <property type="entry name" value="MFS"/>
    <property type="match status" value="1"/>
</dbReference>
<keyword evidence="4" id="KW-1003">Cell membrane</keyword>
<evidence type="ECO:0000256" key="6">
    <source>
        <dbReference type="ARBA" id="ARBA00022989"/>
    </source>
</evidence>
<comment type="caution">
    <text evidence="8">Lacks conserved residue(s) required for the propagation of feature annotation.</text>
</comment>
<comment type="caution">
    <text evidence="10">The sequence shown here is derived from an EMBL/GenBank/DDBJ whole genome shotgun (WGS) entry which is preliminary data.</text>
</comment>
<comment type="similarity">
    <text evidence="2 8">Belongs to the major facilitator superfamily. Bcr/CmlA family.</text>
</comment>
<evidence type="ECO:0000256" key="4">
    <source>
        <dbReference type="ARBA" id="ARBA00022475"/>
    </source>
</evidence>
<dbReference type="InterPro" id="IPR036259">
    <property type="entry name" value="MFS_trans_sf"/>
</dbReference>
<evidence type="ECO:0000256" key="2">
    <source>
        <dbReference type="ARBA" id="ARBA00006236"/>
    </source>
</evidence>
<dbReference type="CDD" id="cd17320">
    <property type="entry name" value="MFS_MdfA_MDR_like"/>
    <property type="match status" value="1"/>
</dbReference>
<protein>
    <recommendedName>
        <fullName evidence="8">Bcr/CflA family efflux transporter</fullName>
    </recommendedName>
</protein>
<feature type="transmembrane region" description="Helical" evidence="8">
    <location>
        <begin position="250"/>
        <end position="269"/>
    </location>
</feature>
<proteinExistence type="inferred from homology"/>
<evidence type="ECO:0000256" key="7">
    <source>
        <dbReference type="ARBA" id="ARBA00023136"/>
    </source>
</evidence>
<dbReference type="InterPro" id="IPR005829">
    <property type="entry name" value="Sugar_transporter_CS"/>
</dbReference>
<evidence type="ECO:0000313" key="11">
    <source>
        <dbReference type="Proteomes" id="UP000006457"/>
    </source>
</evidence>
<keyword evidence="5 8" id="KW-0812">Transmembrane</keyword>
<accession>I3DI40</accession>
<dbReference type="OrthoDB" id="9814303at2"/>
<evidence type="ECO:0000313" key="10">
    <source>
        <dbReference type="EMBL" id="EIJ71383.1"/>
    </source>
</evidence>
<name>I3DI40_9PAST</name>
<dbReference type="Pfam" id="PF07690">
    <property type="entry name" value="MFS_1"/>
    <property type="match status" value="1"/>
</dbReference>
<evidence type="ECO:0000256" key="5">
    <source>
        <dbReference type="ARBA" id="ARBA00022692"/>
    </source>
</evidence>
<feature type="transmembrane region" description="Helical" evidence="8">
    <location>
        <begin position="44"/>
        <end position="64"/>
    </location>
</feature>
<dbReference type="RefSeq" id="WP_005758829.1">
    <property type="nucleotide sequence ID" value="NZ_AJSX01000007.1"/>
</dbReference>
<keyword evidence="11" id="KW-1185">Reference proteome</keyword>
<dbReference type="Gene3D" id="1.20.1720.10">
    <property type="entry name" value="Multidrug resistance protein D"/>
    <property type="match status" value="1"/>
</dbReference>
<keyword evidence="3 8" id="KW-0813">Transport</keyword>
<dbReference type="EMBL" id="AJSX01000007">
    <property type="protein sequence ID" value="EIJ71383.1"/>
    <property type="molecule type" value="Genomic_DNA"/>
</dbReference>
<evidence type="ECO:0000259" key="9">
    <source>
        <dbReference type="PROSITE" id="PS50850"/>
    </source>
</evidence>
<dbReference type="eggNOG" id="COG2814">
    <property type="taxonomic scope" value="Bacteria"/>
</dbReference>
<dbReference type="InterPro" id="IPR020846">
    <property type="entry name" value="MFS_dom"/>
</dbReference>
<feature type="transmembrane region" description="Helical" evidence="8">
    <location>
        <begin position="213"/>
        <end position="238"/>
    </location>
</feature>
<organism evidence="10 11">
    <name type="scientific">Pasteurella bettyae CCUG 2042</name>
    <dbReference type="NCBI Taxonomy" id="1095749"/>
    <lineage>
        <taxon>Bacteria</taxon>
        <taxon>Pseudomonadati</taxon>
        <taxon>Pseudomonadota</taxon>
        <taxon>Gammaproteobacteria</taxon>
        <taxon>Pasteurellales</taxon>
        <taxon>Pasteurellaceae</taxon>
        <taxon>Pasteurella</taxon>
    </lineage>
</organism>
<comment type="subcellular location">
    <subcellularLocation>
        <location evidence="8">Cell inner membrane</location>
        <topology evidence="8">Multi-pass membrane protein</topology>
    </subcellularLocation>
    <subcellularLocation>
        <location evidence="1">Cell membrane</location>
        <topology evidence="1">Multi-pass membrane protein</topology>
    </subcellularLocation>
</comment>
<dbReference type="PROSITE" id="PS00216">
    <property type="entry name" value="SUGAR_TRANSPORT_1"/>
    <property type="match status" value="1"/>
</dbReference>
<evidence type="ECO:0000256" key="8">
    <source>
        <dbReference type="RuleBase" id="RU365088"/>
    </source>
</evidence>
<feature type="transmembrane region" description="Helical" evidence="8">
    <location>
        <begin position="361"/>
        <end position="380"/>
    </location>
</feature>
<dbReference type="NCBIfam" id="TIGR00710">
    <property type="entry name" value="efflux_Bcr_CflA"/>
    <property type="match status" value="1"/>
</dbReference>
<evidence type="ECO:0000256" key="1">
    <source>
        <dbReference type="ARBA" id="ARBA00004651"/>
    </source>
</evidence>
<dbReference type="AlphaFoldDB" id="I3DI40"/>
<feature type="transmembrane region" description="Helical" evidence="8">
    <location>
        <begin position="276"/>
        <end position="297"/>
    </location>
</feature>
<dbReference type="GO" id="GO:0042910">
    <property type="term" value="F:xenobiotic transmembrane transporter activity"/>
    <property type="evidence" value="ECO:0007669"/>
    <property type="project" value="InterPro"/>
</dbReference>
<gene>
    <name evidence="10" type="ORF">HMPREF1052_0018</name>
</gene>
<keyword evidence="6 8" id="KW-1133">Transmembrane helix</keyword>
<keyword evidence="7 8" id="KW-0472">Membrane</keyword>
<reference evidence="10 11" key="1">
    <citation type="submission" date="2012-03" db="EMBL/GenBank/DDBJ databases">
        <authorList>
            <person name="Harkins D.M."/>
            <person name="Madupu R."/>
            <person name="Durkin A.S."/>
            <person name="Torralba M."/>
            <person name="Methe B."/>
            <person name="Sutton G.G."/>
            <person name="Nelson K.E."/>
        </authorList>
    </citation>
    <scope>NUCLEOTIDE SEQUENCE [LARGE SCALE GENOMIC DNA]</scope>
    <source>
        <strain evidence="10 11">CCUG 2042</strain>
    </source>
</reference>
<sequence>MSKKTNSKIFLVLLLGTLSAFGPFITDLYLPALPQMGTFFNTTASMTQLSLTTSVVGLSVGQLFIGPISDKFGRKLPLIISLVLYIISTITIIFAKDINQLIFLRAIQGLASSGSVVISRAIATDLYRGREMTRFFGLLMAVNGIAPVVSPVIGSLLLEITDWRGIFIVLALIGILLLMVCLGLKESLCTDNRLQGSILTSFRPFIHIIKNKVFMTFVGMQSFLVASFFGYLASSAFIFQDFYKITALNYSLIFALNGIAIVIGVNIAAKMATRKALSIGIWGFLAATVFISCILISKENVLLLEIGFFIMMLCFGLVVPGSSSLAMDTERQYAGSASAILGFCPFFLGGIVSPLVGLGNLFYSTSFILVFFSILGVIAYRKVFHLIDN</sequence>
<dbReference type="Proteomes" id="UP000006457">
    <property type="component" value="Unassembled WGS sequence"/>
</dbReference>
<dbReference type="PANTHER" id="PTHR23502:SF132">
    <property type="entry name" value="POLYAMINE TRANSPORTER 2-RELATED"/>
    <property type="match status" value="1"/>
</dbReference>
<dbReference type="PANTHER" id="PTHR23502">
    <property type="entry name" value="MAJOR FACILITATOR SUPERFAMILY"/>
    <property type="match status" value="1"/>
</dbReference>
<dbReference type="SUPFAM" id="SSF103473">
    <property type="entry name" value="MFS general substrate transporter"/>
    <property type="match status" value="1"/>
</dbReference>